<gene>
    <name evidence="1" type="ORF">Pflav_018570</name>
</gene>
<evidence type="ECO:0000313" key="2">
    <source>
        <dbReference type="Proteomes" id="UP000502508"/>
    </source>
</evidence>
<evidence type="ECO:0000313" key="1">
    <source>
        <dbReference type="EMBL" id="BCB75447.1"/>
    </source>
</evidence>
<accession>A0A6F8XNS0</accession>
<name>A0A6F8XNS0_9ACTN</name>
<dbReference type="AlphaFoldDB" id="A0A6F8XNS0"/>
<sequence length="300" mass="32864">MGPRATEGQLQAEVICAASLSQRMHPDDLELMEQVIAWGLMPEFPEIGRSAWVKLIHPFEAPCGQGTQVIRSLKLKGVGLRDHRGGMHYPSNTVYRRPDAHLGIDEDGVFCEVWSAPAPMGALALNRAIVEYTTARELCAVGPISEVPLFVYRYTKLEGFRDDSGSVSDLAVLVAGLPTDSPVRADNLVHYAKQSPSVQAALRGWARAQTGDGEFDWAGAQLALWGDYGKRLREFHGCGFYRHNAHASNLGLGAHGIFLVDLDSTRYKLDCPPARERSKRCGMPLPAYSMSSLTRSARAS</sequence>
<dbReference type="EMBL" id="AP022870">
    <property type="protein sequence ID" value="BCB75447.1"/>
    <property type="molecule type" value="Genomic_DNA"/>
</dbReference>
<reference evidence="1 2" key="2">
    <citation type="submission" date="2020-03" db="EMBL/GenBank/DDBJ databases">
        <authorList>
            <person name="Ichikawa N."/>
            <person name="Kimura A."/>
            <person name="Kitahashi Y."/>
            <person name="Uohara A."/>
        </authorList>
    </citation>
    <scope>NUCLEOTIDE SEQUENCE [LARGE SCALE GENOMIC DNA]</scope>
    <source>
        <strain evidence="1 2">NBRC 107702</strain>
    </source>
</reference>
<keyword evidence="2" id="KW-1185">Reference proteome</keyword>
<dbReference type="RefSeq" id="WP_173035263.1">
    <property type="nucleotide sequence ID" value="NZ_AP022870.1"/>
</dbReference>
<organism evidence="1 2">
    <name type="scientific">Phytohabitans flavus</name>
    <dbReference type="NCBI Taxonomy" id="1076124"/>
    <lineage>
        <taxon>Bacteria</taxon>
        <taxon>Bacillati</taxon>
        <taxon>Actinomycetota</taxon>
        <taxon>Actinomycetes</taxon>
        <taxon>Micromonosporales</taxon>
        <taxon>Micromonosporaceae</taxon>
    </lineage>
</organism>
<dbReference type="Proteomes" id="UP000502508">
    <property type="component" value="Chromosome"/>
</dbReference>
<reference evidence="1 2" key="1">
    <citation type="submission" date="2020-03" db="EMBL/GenBank/DDBJ databases">
        <title>Whole genome shotgun sequence of Phytohabitans flavus NBRC 107702.</title>
        <authorList>
            <person name="Komaki H."/>
            <person name="Tamura T."/>
        </authorList>
    </citation>
    <scope>NUCLEOTIDE SEQUENCE [LARGE SCALE GENOMIC DNA]</scope>
    <source>
        <strain evidence="1 2">NBRC 107702</strain>
    </source>
</reference>
<proteinExistence type="predicted"/>
<dbReference type="KEGG" id="pfla:Pflav_018570"/>
<protein>
    <submittedName>
        <fullName evidence="1">Uncharacterized protein</fullName>
    </submittedName>
</protein>